<reference evidence="2" key="2">
    <citation type="submission" date="2012-05" db="EMBL/GenBank/DDBJ databases">
        <title>The Genome Annotation of Fusarium oxysporum Cotton.</title>
        <authorList>
            <consortium name="The Broad Institute Genomics Platform"/>
            <person name="Ma L.-J."/>
            <person name="Corby-Kistler H."/>
            <person name="Broz K."/>
            <person name="Gale L.R."/>
            <person name="Jonkers W."/>
            <person name="O'Donnell K."/>
            <person name="Ploetz R."/>
            <person name="Steinberg C."/>
            <person name="Schwartz D.C."/>
            <person name="VanEtten H."/>
            <person name="Zhou S."/>
            <person name="Young S.K."/>
            <person name="Zeng Q."/>
            <person name="Gargeya S."/>
            <person name="Fitzgerald M."/>
            <person name="Abouelleil A."/>
            <person name="Alvarado L."/>
            <person name="Chapman S.B."/>
            <person name="Gainer-Dewar J."/>
            <person name="Goldberg J."/>
            <person name="Griggs A."/>
            <person name="Gujja S."/>
            <person name="Hansen M."/>
            <person name="Howarth C."/>
            <person name="Imamovic A."/>
            <person name="Ireland A."/>
            <person name="Larimer J."/>
            <person name="McCowan C."/>
            <person name="Murphy C."/>
            <person name="Pearson M."/>
            <person name="Poon T.W."/>
            <person name="Priest M."/>
            <person name="Roberts A."/>
            <person name="Saif S."/>
            <person name="Shea T."/>
            <person name="Sykes S."/>
            <person name="Wortman J."/>
            <person name="Nusbaum C."/>
            <person name="Birren B."/>
        </authorList>
    </citation>
    <scope>NUCLEOTIDE SEQUENCE</scope>
    <source>
        <strain evidence="2">25433</strain>
    </source>
</reference>
<reference evidence="2" key="1">
    <citation type="submission" date="2011-11" db="EMBL/GenBank/DDBJ databases">
        <title>The Genome Sequence of Fusarium oxysporum Cotton.</title>
        <authorList>
            <consortium name="The Broad Institute Genome Sequencing Platform"/>
            <person name="Ma L.-J."/>
            <person name="Gale L.R."/>
            <person name="Schwartz D.C."/>
            <person name="Zhou S."/>
            <person name="Corby-Kistler H."/>
            <person name="Young S.K."/>
            <person name="Zeng Q."/>
            <person name="Gargeya S."/>
            <person name="Fitzgerald M."/>
            <person name="Haas B."/>
            <person name="Abouelleil A."/>
            <person name="Alvarado L."/>
            <person name="Arachchi H.M."/>
            <person name="Berlin A."/>
            <person name="Brown A."/>
            <person name="Chapman S.B."/>
            <person name="Chen Z."/>
            <person name="Dunbar C."/>
            <person name="Freedman E."/>
            <person name="Gearin G."/>
            <person name="Goldberg J."/>
            <person name="Griggs A."/>
            <person name="Gujja S."/>
            <person name="Heiman D."/>
            <person name="Howarth C."/>
            <person name="Larson L."/>
            <person name="Lui A."/>
            <person name="MacDonald P.J.P."/>
            <person name="Montmayeur A."/>
            <person name="Murphy C."/>
            <person name="Neiman D."/>
            <person name="Pearson M."/>
            <person name="Priest M."/>
            <person name="Roberts A."/>
            <person name="Saif S."/>
            <person name="Shea T."/>
            <person name="Shenoy N."/>
            <person name="Sisk P."/>
            <person name="Stolte C."/>
            <person name="Sykes S."/>
            <person name="Wortman J."/>
            <person name="Nusbaum C."/>
            <person name="Birren B."/>
        </authorList>
    </citation>
    <scope>NUCLEOTIDE SEQUENCE [LARGE SCALE GENOMIC DNA]</scope>
    <source>
        <strain evidence="2">25433</strain>
    </source>
</reference>
<evidence type="ECO:0000313" key="2">
    <source>
        <dbReference type="EMBL" id="EXM14339.1"/>
    </source>
</evidence>
<dbReference type="HOGENOM" id="CLU_289683_0_0_1"/>
<dbReference type="EMBL" id="JH658067">
    <property type="protein sequence ID" value="EXM14339.1"/>
    <property type="molecule type" value="Genomic_DNA"/>
</dbReference>
<accession>X0KL67</accession>
<dbReference type="AlphaFoldDB" id="X0KL67"/>
<dbReference type="Proteomes" id="UP000030701">
    <property type="component" value="Unassembled WGS sequence"/>
</dbReference>
<gene>
    <name evidence="2" type="ORF">FOTG_17269</name>
</gene>
<proteinExistence type="predicted"/>
<feature type="compositionally biased region" description="Basic residues" evidence="1">
    <location>
        <begin position="20"/>
        <end position="35"/>
    </location>
</feature>
<evidence type="ECO:0000256" key="1">
    <source>
        <dbReference type="SAM" id="MobiDB-lite"/>
    </source>
</evidence>
<name>X0KL67_FUSOX</name>
<protein>
    <submittedName>
        <fullName evidence="2">Uncharacterized protein</fullName>
    </submittedName>
</protein>
<feature type="region of interest" description="Disordered" evidence="1">
    <location>
        <begin position="20"/>
        <end position="91"/>
    </location>
</feature>
<dbReference type="OrthoDB" id="5369347at2759"/>
<sequence length="1058" mass="121649">MDVRFVDDPERDPAVLHRRRLQANRTRNYRRRTKANRNIQATYDQAELLPETVDSESESEQTGPDAGGFRQDEPLSDGIYNAPSLSDDDPGPEYIEPAYYEEEPVSAPYAEEHTESQTPECYADMQADSPDDNMWTDVQHATHLFIQQFLVGIRGCSAQEHREDLATHIEASGTHNHYGLDQLFPRDVPHTLDKEHFFTHKTSNEGLSMSVPRWQELFSDYTAQYLDGKPKQACLHTHHTNHTPPTLSFDIDSLLGFVTSPAVATHGIRFYSAPQYCQNIFTDVHLTLDRMNADPGRPRLIPARLRDVPHFIFAKVEGADFITLHLFFPHLPCSHTFNRLTDEQFSRWFDDIFYPAIRRVYDVDQLQHLPASYRHALATCRAPKVEDRLLETPSYRTQLRMTYFLPSHGLQALWDCILAAVRRPGLEDFRNPELFIEAKGTKLLFKYPNAPSDLLAVMENFSCKLHRVLDFSYICKDRLYIDVGKETCPLQNSVSPPEAQTYLWRRCCIRHHLDHLYDGIIPKSGQNFYHESMLRDAGGMTTLTPLRSRLRRGGILYGQMYNLTKEIIDAARTFPFQNPDLRHLALDPQLRHGMQNICGKSTSSSSITDRAYLASKRRCHYGLTDSNQRSFGVREEYRISWVLFQSVLIALRSLTPETRSIKLPGPLPYLWAIRSSVFVDFAWHNIDKFTTGFELVRAQRVLGLTTWEQTKIMDMFLRCIRVAAGGHDYSREGALWWSRRELPQPVGSPQVRYGLGFGQTLEQYGYCWLEHRINWGQLRFLPDITNMVLFGTGTLQKRYLKYGGHIKHFFDLSRCADLGLQWLQRYAAENVIINQILSWLCHICLQQMRIDIMNSVRRDLLPEARTTTLDDHVQFCREGLSAILLNDITAVSGNHSHYKSPLGVAQALFGFDDSRPRGHWENKPFRKLHQRICAALQEFPAERRLSQLFTRRLHRYLFGYHWVLPYPSSEGLAPRTKDAGAGREPVGGRGTLRLSLNISIGARINGSRGLTAIAAKGYYMDHGNFHMIRKVSRLTRCSSRAKYDGILYEALAEVAFGK</sequence>
<organism evidence="2">
    <name type="scientific">Fusarium oxysporum f. sp. vasinfectum 25433</name>
    <dbReference type="NCBI Taxonomy" id="1089449"/>
    <lineage>
        <taxon>Eukaryota</taxon>
        <taxon>Fungi</taxon>
        <taxon>Dikarya</taxon>
        <taxon>Ascomycota</taxon>
        <taxon>Pezizomycotina</taxon>
        <taxon>Sordariomycetes</taxon>
        <taxon>Hypocreomycetidae</taxon>
        <taxon>Hypocreales</taxon>
        <taxon>Nectriaceae</taxon>
        <taxon>Fusarium</taxon>
        <taxon>Fusarium oxysporum species complex</taxon>
    </lineage>
</organism>